<evidence type="ECO:0000256" key="11">
    <source>
        <dbReference type="ARBA" id="ARBA00023180"/>
    </source>
</evidence>
<evidence type="ECO:0000256" key="3">
    <source>
        <dbReference type="ARBA" id="ARBA00022475"/>
    </source>
</evidence>
<dbReference type="EMBL" id="VVIM01000001">
    <property type="protein sequence ID" value="KAB0803099.1"/>
    <property type="molecule type" value="Genomic_DNA"/>
</dbReference>
<comment type="similarity">
    <text evidence="2">Belongs to the quiver family.</text>
</comment>
<keyword evidence="3" id="KW-1003">Cell membrane</keyword>
<dbReference type="CDD" id="cd23595">
    <property type="entry name" value="TFP_LU_ECD_Qvr"/>
    <property type="match status" value="1"/>
</dbReference>
<evidence type="ECO:0000256" key="1">
    <source>
        <dbReference type="ARBA" id="ARBA00004471"/>
    </source>
</evidence>
<evidence type="ECO:0000256" key="5">
    <source>
        <dbReference type="ARBA" id="ARBA00022692"/>
    </source>
</evidence>
<keyword evidence="8" id="KW-0090">Biological rhythms</keyword>
<comment type="caution">
    <text evidence="19">The sequence shown here is derived from an EMBL/GenBank/DDBJ whole genome shotgun (WGS) entry which is preliminary data.</text>
</comment>
<dbReference type="GO" id="GO:0048511">
    <property type="term" value="P:rhythmic process"/>
    <property type="evidence" value="ECO:0007669"/>
    <property type="project" value="UniProtKB-KW"/>
</dbReference>
<evidence type="ECO:0000256" key="12">
    <source>
        <dbReference type="ARBA" id="ARBA00023288"/>
    </source>
</evidence>
<comment type="function">
    <text evidence="17">Bifunctional regulator of neuronal activity in the mushroom body, and possibly other regions of the brain, that acts as a signaling molecule required for homeostatic regulation of sleep under normal conditions and after sleep deprivation. Reduces neuronal excitability by enhancing Sh/shaker K(+) channel activity; possibly by stabilizing Sh/shaker to increase protein levels, accelerating its activation kinetics, slowing C-type inactivation and enhancing recovery from inactivation. Specifically affects the A-type K(+) current. Antagonizes nicotinic acetylcholine receptors (nAChRs) to reduce synaptic transmission, possibly by preventing their localization to the cell surface. Required for regulation of neuromuscular excitability and plasticity at neuromuscular junctions.</text>
</comment>
<dbReference type="Pfam" id="PF17064">
    <property type="entry name" value="QVR"/>
    <property type="match status" value="1"/>
</dbReference>
<keyword evidence="6" id="KW-0732">Signal</keyword>
<evidence type="ECO:0000256" key="7">
    <source>
        <dbReference type="ARBA" id="ARBA00022989"/>
    </source>
</evidence>
<dbReference type="GO" id="GO:0098552">
    <property type="term" value="C:side of membrane"/>
    <property type="evidence" value="ECO:0007669"/>
    <property type="project" value="UniProtKB-KW"/>
</dbReference>
<keyword evidence="20" id="KW-1185">Reference proteome</keyword>
<evidence type="ECO:0000256" key="2">
    <source>
        <dbReference type="ARBA" id="ARBA00010522"/>
    </source>
</evidence>
<name>A0A5N4B0H7_PHOPY</name>
<keyword evidence="5" id="KW-0812">Transmembrane</keyword>
<comment type="subcellular location">
    <subcellularLocation>
        <location evidence="1">Cell membrane</location>
        <topology evidence="1">Lipid-anchor</topology>
        <topology evidence="1">GPI-anchor</topology>
        <orientation evidence="1">Extracellular side</orientation>
    </subcellularLocation>
    <subcellularLocation>
        <location evidence="14">Membrane raft</location>
        <topology evidence="14">Lipid-anchor</topology>
        <topology evidence="14">GPI-anchor</topology>
        <orientation evidence="14">Extracellular side</orientation>
    </subcellularLocation>
</comment>
<evidence type="ECO:0000256" key="18">
    <source>
        <dbReference type="ARBA" id="ARBA00046769"/>
    </source>
</evidence>
<evidence type="ECO:0000256" key="10">
    <source>
        <dbReference type="ARBA" id="ARBA00023157"/>
    </source>
</evidence>
<dbReference type="InterPro" id="IPR031424">
    <property type="entry name" value="QVR-like"/>
</dbReference>
<evidence type="ECO:0000256" key="13">
    <source>
        <dbReference type="ARBA" id="ARBA00031037"/>
    </source>
</evidence>
<gene>
    <name evidence="19" type="ORF">PPYR_00069</name>
</gene>
<dbReference type="PANTHER" id="PTHR33562:SF31">
    <property type="entry name" value="PROTEIN QUIVER"/>
    <property type="match status" value="1"/>
</dbReference>
<dbReference type="AlphaFoldDB" id="A0A5N4B0H7"/>
<dbReference type="GO" id="GO:0032222">
    <property type="term" value="P:regulation of synaptic transmission, cholinergic"/>
    <property type="evidence" value="ECO:0007669"/>
    <property type="project" value="InterPro"/>
</dbReference>
<dbReference type="GO" id="GO:0045121">
    <property type="term" value="C:membrane raft"/>
    <property type="evidence" value="ECO:0007669"/>
    <property type="project" value="UniProtKB-SubCell"/>
</dbReference>
<evidence type="ECO:0000256" key="9">
    <source>
        <dbReference type="ARBA" id="ARBA00023136"/>
    </source>
</evidence>
<dbReference type="GO" id="GO:0005886">
    <property type="term" value="C:plasma membrane"/>
    <property type="evidence" value="ECO:0007669"/>
    <property type="project" value="UniProtKB-SubCell"/>
</dbReference>
<protein>
    <recommendedName>
        <fullName evidence="15">UPAR/Ly6 domain-containing protein qvr</fullName>
    </recommendedName>
    <alternativeName>
        <fullName evidence="16">Protein quiver</fullName>
    </alternativeName>
    <alternativeName>
        <fullName evidence="13">Protein sleepless</fullName>
    </alternativeName>
</protein>
<dbReference type="InParanoid" id="A0A5N4B0H7"/>
<keyword evidence="11" id="KW-0325">Glycoprotein</keyword>
<organism evidence="19 20">
    <name type="scientific">Photinus pyralis</name>
    <name type="common">Common eastern firefly</name>
    <name type="synonym">Lampyris pyralis</name>
    <dbReference type="NCBI Taxonomy" id="7054"/>
    <lineage>
        <taxon>Eukaryota</taxon>
        <taxon>Metazoa</taxon>
        <taxon>Ecdysozoa</taxon>
        <taxon>Arthropoda</taxon>
        <taxon>Hexapoda</taxon>
        <taxon>Insecta</taxon>
        <taxon>Pterygota</taxon>
        <taxon>Neoptera</taxon>
        <taxon>Endopterygota</taxon>
        <taxon>Coleoptera</taxon>
        <taxon>Polyphaga</taxon>
        <taxon>Elateriformia</taxon>
        <taxon>Elateroidea</taxon>
        <taxon>Lampyridae</taxon>
        <taxon>Lampyrinae</taxon>
        <taxon>Photinus</taxon>
    </lineage>
</organism>
<dbReference type="GO" id="GO:0030431">
    <property type="term" value="P:sleep"/>
    <property type="evidence" value="ECO:0007669"/>
    <property type="project" value="InterPro"/>
</dbReference>
<evidence type="ECO:0000256" key="15">
    <source>
        <dbReference type="ARBA" id="ARBA00044524"/>
    </source>
</evidence>
<comment type="subunit">
    <text evidence="18">Interacts (via loop 2 of the three-fingered Ly-6 domain) with Sh/shaker; this interaction may stabilize both components of the complex and may be required for targeting or retention of Sh/shaker to neural cell projections. Interacts (via loop 2 of the three-fingered Ly-6 domain) with nAChRalpha3 and potentially other nicotinic acetylcholine receptors; this interaction is required for antagonism of nicotinic acetylcholine receptors.</text>
</comment>
<reference evidence="19 20" key="1">
    <citation type="journal article" date="2018" name="Elife">
        <title>Firefly genomes illuminate parallel origins of bioluminescence in beetles.</title>
        <authorList>
            <person name="Fallon T.R."/>
            <person name="Lower S.E."/>
            <person name="Chang C.H."/>
            <person name="Bessho-Uehara M."/>
            <person name="Martin G.J."/>
            <person name="Bewick A.J."/>
            <person name="Behringer M."/>
            <person name="Debat H.J."/>
            <person name="Wong I."/>
            <person name="Day J.C."/>
            <person name="Suvorov A."/>
            <person name="Silva C.J."/>
            <person name="Stanger-Hall K.F."/>
            <person name="Hall D.W."/>
            <person name="Schmitz R.J."/>
            <person name="Nelson D.R."/>
            <person name="Lewis S.M."/>
            <person name="Shigenobu S."/>
            <person name="Bybee S.M."/>
            <person name="Larracuente A.M."/>
            <person name="Oba Y."/>
            <person name="Weng J.K."/>
        </authorList>
    </citation>
    <scope>NUCLEOTIDE SEQUENCE [LARGE SCALE GENOMIC DNA]</scope>
    <source>
        <strain evidence="19">1611_PpyrPB1</strain>
        <tissue evidence="19">Whole body</tissue>
    </source>
</reference>
<keyword evidence="4" id="KW-0336">GPI-anchor</keyword>
<keyword evidence="9" id="KW-0472">Membrane</keyword>
<evidence type="ECO:0000256" key="4">
    <source>
        <dbReference type="ARBA" id="ARBA00022622"/>
    </source>
</evidence>
<evidence type="ECO:0000313" key="20">
    <source>
        <dbReference type="Proteomes" id="UP000327044"/>
    </source>
</evidence>
<keyword evidence="7" id="KW-1133">Transmembrane helix</keyword>
<evidence type="ECO:0000313" key="19">
    <source>
        <dbReference type="EMBL" id="KAB0803099.1"/>
    </source>
</evidence>
<evidence type="ECO:0000256" key="17">
    <source>
        <dbReference type="ARBA" id="ARBA00045788"/>
    </source>
</evidence>
<evidence type="ECO:0000256" key="6">
    <source>
        <dbReference type="ARBA" id="ARBA00022729"/>
    </source>
</evidence>
<evidence type="ECO:0000256" key="8">
    <source>
        <dbReference type="ARBA" id="ARBA00023108"/>
    </source>
</evidence>
<dbReference type="InterPro" id="IPR050975">
    <property type="entry name" value="Sleep_regulator"/>
</dbReference>
<dbReference type="Proteomes" id="UP000327044">
    <property type="component" value="Unassembled WGS sequence"/>
</dbReference>
<sequence length="132" mass="15787">MIMCVTAKPINCYNCDSEYDVRCRDPFNWSSPEIHPPYISCNGCCIKWVLNSKTPKEIVRRSCITQYQVNLFMVDRGCMQERSKTGHLCFCEEDLCNRCKLNKLQKRLGKKFEYLLNYYKQSLIYILYYFLQ</sequence>
<evidence type="ECO:0000256" key="14">
    <source>
        <dbReference type="ARBA" id="ARBA00044499"/>
    </source>
</evidence>
<keyword evidence="10" id="KW-1015">Disulfide bond</keyword>
<evidence type="ECO:0000256" key="16">
    <source>
        <dbReference type="ARBA" id="ARBA00044561"/>
    </source>
</evidence>
<keyword evidence="12" id="KW-0449">Lipoprotein</keyword>
<dbReference type="PANTHER" id="PTHR33562">
    <property type="entry name" value="ATILLA, ISOFORM B-RELATED-RELATED"/>
    <property type="match status" value="1"/>
</dbReference>
<accession>A0A5N4B0H7</accession>
<proteinExistence type="inferred from homology"/>